<dbReference type="EMBL" id="HACG01029130">
    <property type="protein sequence ID" value="CEK75995.1"/>
    <property type="molecule type" value="Transcribed_RNA"/>
</dbReference>
<dbReference type="AlphaFoldDB" id="A0A0B7A7Q0"/>
<protein>
    <submittedName>
        <fullName evidence="1">Uncharacterized protein</fullName>
    </submittedName>
</protein>
<name>A0A0B7A7Q0_9EUPU</name>
<evidence type="ECO:0000313" key="1">
    <source>
        <dbReference type="EMBL" id="CEK75995.1"/>
    </source>
</evidence>
<reference evidence="1" key="1">
    <citation type="submission" date="2014-12" db="EMBL/GenBank/DDBJ databases">
        <title>Insight into the proteome of Arion vulgaris.</title>
        <authorList>
            <person name="Aradska J."/>
            <person name="Bulat T."/>
            <person name="Smidak R."/>
            <person name="Sarate P."/>
            <person name="Gangsoo J."/>
            <person name="Sialana F."/>
            <person name="Bilban M."/>
            <person name="Lubec G."/>
        </authorList>
    </citation>
    <scope>NUCLEOTIDE SEQUENCE</scope>
    <source>
        <tissue evidence="1">Skin</tissue>
    </source>
</reference>
<accession>A0A0B7A7Q0</accession>
<proteinExistence type="predicted"/>
<organism evidence="1">
    <name type="scientific">Arion vulgaris</name>
    <dbReference type="NCBI Taxonomy" id="1028688"/>
    <lineage>
        <taxon>Eukaryota</taxon>
        <taxon>Metazoa</taxon>
        <taxon>Spiralia</taxon>
        <taxon>Lophotrochozoa</taxon>
        <taxon>Mollusca</taxon>
        <taxon>Gastropoda</taxon>
        <taxon>Heterobranchia</taxon>
        <taxon>Euthyneura</taxon>
        <taxon>Panpulmonata</taxon>
        <taxon>Eupulmonata</taxon>
        <taxon>Stylommatophora</taxon>
        <taxon>Helicina</taxon>
        <taxon>Arionoidea</taxon>
        <taxon>Arionidae</taxon>
        <taxon>Arion</taxon>
    </lineage>
</organism>
<gene>
    <name evidence="1" type="primary">ORF97952</name>
</gene>
<sequence>MIFLDQRQSTLFQTKNFTGYCKTANSMIFLIQRQSDYFKQRTSQATVKLKLGDK</sequence>